<dbReference type="KEGG" id="pda:103721069"/>
<organism evidence="7 8">
    <name type="scientific">Phoenix dactylifera</name>
    <name type="common">Date palm</name>
    <dbReference type="NCBI Taxonomy" id="42345"/>
    <lineage>
        <taxon>Eukaryota</taxon>
        <taxon>Viridiplantae</taxon>
        <taxon>Streptophyta</taxon>
        <taxon>Embryophyta</taxon>
        <taxon>Tracheophyta</taxon>
        <taxon>Spermatophyta</taxon>
        <taxon>Magnoliopsida</taxon>
        <taxon>Liliopsida</taxon>
        <taxon>Arecaceae</taxon>
        <taxon>Coryphoideae</taxon>
        <taxon>Phoeniceae</taxon>
        <taxon>Phoenix</taxon>
    </lineage>
</organism>
<dbReference type="PANTHER" id="PTHR33044">
    <property type="entry name" value="BIFUNCTIONAL INHIBITOR/LIPID-TRANSFER PROTEIN/SEED STORAGE 2S ALBUMIN SUPERFAMILY PROTEIN-RELATED"/>
    <property type="match status" value="1"/>
</dbReference>
<gene>
    <name evidence="8" type="primary">LOC103721069</name>
</gene>
<evidence type="ECO:0000256" key="3">
    <source>
        <dbReference type="ARBA" id="ARBA00023157"/>
    </source>
</evidence>
<dbReference type="InterPro" id="IPR000528">
    <property type="entry name" value="Plant_nsLTP"/>
</dbReference>
<evidence type="ECO:0000256" key="2">
    <source>
        <dbReference type="ARBA" id="ARBA00022729"/>
    </source>
</evidence>
<protein>
    <submittedName>
        <fullName evidence="8">Non-specific lipid transfer protein GPI-anchored 11-like</fullName>
    </submittedName>
</protein>
<reference evidence="8" key="1">
    <citation type="submission" date="2025-08" db="UniProtKB">
        <authorList>
            <consortium name="RefSeq"/>
        </authorList>
    </citation>
    <scope>IDENTIFICATION</scope>
    <source>
        <tissue evidence="8">Young leaves</tissue>
    </source>
</reference>
<dbReference type="Gene3D" id="1.10.110.10">
    <property type="entry name" value="Plant lipid-transfer and hydrophobic proteins"/>
    <property type="match status" value="1"/>
</dbReference>
<evidence type="ECO:0000256" key="1">
    <source>
        <dbReference type="ARBA" id="ARBA00009748"/>
    </source>
</evidence>
<dbReference type="CDD" id="cd00010">
    <property type="entry name" value="AAI_LTSS"/>
    <property type="match status" value="1"/>
</dbReference>
<dbReference type="Proteomes" id="UP000228380">
    <property type="component" value="Unplaced"/>
</dbReference>
<keyword evidence="4" id="KW-0325">Glycoprotein</keyword>
<dbReference type="RefSeq" id="XP_008809325.2">
    <property type="nucleotide sequence ID" value="XM_008811103.2"/>
</dbReference>
<keyword evidence="3" id="KW-1015">Disulfide bond</keyword>
<feature type="chain" id="PRO_5034294020" evidence="5">
    <location>
        <begin position="23"/>
        <end position="110"/>
    </location>
</feature>
<evidence type="ECO:0000259" key="6">
    <source>
        <dbReference type="SMART" id="SM00499"/>
    </source>
</evidence>
<dbReference type="PRINTS" id="PR00382">
    <property type="entry name" value="LIPIDTRNSFER"/>
</dbReference>
<proteinExistence type="inferred from homology"/>
<dbReference type="GO" id="GO:0008289">
    <property type="term" value="F:lipid binding"/>
    <property type="evidence" value="ECO:0007669"/>
    <property type="project" value="InterPro"/>
</dbReference>
<sequence>MARLMWVLSLLATLALSAAASSSPPPSSVNCDSVVMDMMDCISYVSMGSKQSRPDEECCRGVSSVVNTSPTCLCAALQEAMNMGVDLDMKRAAALPAACSIKVSVGDCGV</sequence>
<dbReference type="SMART" id="SM00499">
    <property type="entry name" value="AAI"/>
    <property type="match status" value="1"/>
</dbReference>
<dbReference type="OrthoDB" id="659547at2759"/>
<dbReference type="GO" id="GO:0006869">
    <property type="term" value="P:lipid transport"/>
    <property type="evidence" value="ECO:0007669"/>
    <property type="project" value="InterPro"/>
</dbReference>
<dbReference type="InterPro" id="IPR043325">
    <property type="entry name" value="LTSS"/>
</dbReference>
<comment type="similarity">
    <text evidence="1">Belongs to the plant LTP family.</text>
</comment>
<dbReference type="InterPro" id="IPR036312">
    <property type="entry name" value="Bifun_inhib/LTP/seed_sf"/>
</dbReference>
<evidence type="ECO:0000256" key="4">
    <source>
        <dbReference type="ARBA" id="ARBA00023180"/>
    </source>
</evidence>
<keyword evidence="2 5" id="KW-0732">Signal</keyword>
<evidence type="ECO:0000256" key="5">
    <source>
        <dbReference type="SAM" id="SignalP"/>
    </source>
</evidence>
<name>A0A8B7CYQ7_PHODC</name>
<feature type="domain" description="Bifunctional inhibitor/plant lipid transfer protein/seed storage helical" evidence="6">
    <location>
        <begin position="31"/>
        <end position="108"/>
    </location>
</feature>
<accession>A0A8B7CYQ7</accession>
<dbReference type="Pfam" id="PF14368">
    <property type="entry name" value="LTP_2"/>
    <property type="match status" value="1"/>
</dbReference>
<dbReference type="GeneID" id="103721069"/>
<evidence type="ECO:0000313" key="8">
    <source>
        <dbReference type="RefSeq" id="XP_008809325.2"/>
    </source>
</evidence>
<evidence type="ECO:0000313" key="7">
    <source>
        <dbReference type="Proteomes" id="UP000228380"/>
    </source>
</evidence>
<keyword evidence="7" id="KW-1185">Reference proteome</keyword>
<dbReference type="AlphaFoldDB" id="A0A8B7CYQ7"/>
<dbReference type="InterPro" id="IPR016140">
    <property type="entry name" value="Bifunc_inhib/LTP/seed_store"/>
</dbReference>
<feature type="signal peptide" evidence="5">
    <location>
        <begin position="1"/>
        <end position="22"/>
    </location>
</feature>
<dbReference type="SUPFAM" id="SSF47699">
    <property type="entry name" value="Bifunctional inhibitor/lipid-transfer protein/seed storage 2S albumin"/>
    <property type="match status" value="1"/>
</dbReference>